<sequence>MAKGNKKSDEYGIVHPNEILQRSSSGQTVPAPKGFGQIEGGGTVPASFENDKAILKEHIREFSEFDKDFQFVEHPYFGNISYNRWGELAIYHLNHHLKQFSV</sequence>
<name>A0ABW4Y2I0_9FLAO</name>
<evidence type="ECO:0000313" key="2">
    <source>
        <dbReference type="EMBL" id="MFD2101462.1"/>
    </source>
</evidence>
<dbReference type="InterPro" id="IPR034660">
    <property type="entry name" value="DinB/YfiT-like"/>
</dbReference>
<dbReference type="EMBL" id="JBHUHU010000005">
    <property type="protein sequence ID" value="MFD2101462.1"/>
    <property type="molecule type" value="Genomic_DNA"/>
</dbReference>
<proteinExistence type="predicted"/>
<protein>
    <submittedName>
        <fullName evidence="2">DUF1569 domain-containing protein</fullName>
    </submittedName>
</protein>
<dbReference type="Pfam" id="PF07606">
    <property type="entry name" value="DUF1569"/>
    <property type="match status" value="1"/>
</dbReference>
<organism evidence="2 3">
    <name type="scientific">Flagellimonas iocasae</name>
    <dbReference type="NCBI Taxonomy" id="2055905"/>
    <lineage>
        <taxon>Bacteria</taxon>
        <taxon>Pseudomonadati</taxon>
        <taxon>Bacteroidota</taxon>
        <taxon>Flavobacteriia</taxon>
        <taxon>Flavobacteriales</taxon>
        <taxon>Flavobacteriaceae</taxon>
        <taxon>Flagellimonas</taxon>
    </lineage>
</organism>
<dbReference type="Proteomes" id="UP001597342">
    <property type="component" value="Unassembled WGS sequence"/>
</dbReference>
<comment type="caution">
    <text evidence="2">The sequence shown here is derived from an EMBL/GenBank/DDBJ whole genome shotgun (WGS) entry which is preliminary data.</text>
</comment>
<feature type="region of interest" description="Disordered" evidence="1">
    <location>
        <begin position="22"/>
        <end position="44"/>
    </location>
</feature>
<accession>A0ABW4Y2I0</accession>
<dbReference type="Gene3D" id="1.20.120.450">
    <property type="entry name" value="dinb family like domain"/>
    <property type="match status" value="1"/>
</dbReference>
<reference evidence="3" key="1">
    <citation type="journal article" date="2019" name="Int. J. Syst. Evol. Microbiol.">
        <title>The Global Catalogue of Microorganisms (GCM) 10K type strain sequencing project: providing services to taxonomists for standard genome sequencing and annotation.</title>
        <authorList>
            <consortium name="The Broad Institute Genomics Platform"/>
            <consortium name="The Broad Institute Genome Sequencing Center for Infectious Disease"/>
            <person name="Wu L."/>
            <person name="Ma J."/>
        </authorList>
    </citation>
    <scope>NUCLEOTIDE SEQUENCE [LARGE SCALE GENOMIC DNA]</scope>
    <source>
        <strain evidence="3">JCM 3389</strain>
    </source>
</reference>
<keyword evidence="3" id="KW-1185">Reference proteome</keyword>
<dbReference type="InterPro" id="IPR011463">
    <property type="entry name" value="DUF1569"/>
</dbReference>
<gene>
    <name evidence="2" type="ORF">ACFSJE_16860</name>
</gene>
<dbReference type="RefSeq" id="WP_379832036.1">
    <property type="nucleotide sequence ID" value="NZ_JBHUHU010000005.1"/>
</dbReference>
<evidence type="ECO:0000256" key="1">
    <source>
        <dbReference type="SAM" id="MobiDB-lite"/>
    </source>
</evidence>
<evidence type="ECO:0000313" key="3">
    <source>
        <dbReference type="Proteomes" id="UP001597342"/>
    </source>
</evidence>